<dbReference type="EMBL" id="CAJHZY010000004">
    <property type="protein sequence ID" value="CAD7766660.1"/>
    <property type="molecule type" value="Genomic_DNA"/>
</dbReference>
<sequence length="74" mass="8557">MVNVVRIKEVEENVVLRKADFENLIDVVESLMETIEVLSDKNLMKQIKESETDIEEGKTFKIKTEDDLNNLFVG</sequence>
<evidence type="ECO:0000256" key="1">
    <source>
        <dbReference type="ARBA" id="ARBA00009981"/>
    </source>
</evidence>
<evidence type="ECO:0000313" key="3">
    <source>
        <dbReference type="Proteomes" id="UP000614580"/>
    </source>
</evidence>
<reference evidence="2" key="1">
    <citation type="submission" date="2020-12" db="EMBL/GenBank/DDBJ databases">
        <authorList>
            <person name="Hahn C.J."/>
            <person name="Laso-Perez R."/>
            <person name="Vulcano F."/>
            <person name="Vaziourakis K.-M."/>
            <person name="Stokke R."/>
            <person name="Steen I.H."/>
            <person name="Teske A."/>
            <person name="Boetius A."/>
            <person name="Liebeke M."/>
            <person name="Amann R."/>
            <person name="Knittel K."/>
        </authorList>
    </citation>
    <scope>NUCLEOTIDE SEQUENCE</scope>
    <source>
        <strain evidence="2">Gfbio:c6db26ca-90af-429b-aeed-0e3e8aed0b5e:GoM-Arc1_AMV-AAA_792_C10</strain>
    </source>
</reference>
<comment type="caution">
    <text evidence="2">The sequence shown here is derived from an EMBL/GenBank/DDBJ whole genome shotgun (WGS) entry which is preliminary data.</text>
</comment>
<comment type="similarity">
    <text evidence="1">Belongs to the phD/YefM antitoxin family.</text>
</comment>
<proteinExistence type="inferred from homology"/>
<name>A0A812A0W4_9EURY</name>
<dbReference type="AlphaFoldDB" id="A0A812A0W4"/>
<accession>A0A812A0W4</accession>
<dbReference type="InterPro" id="IPR036165">
    <property type="entry name" value="YefM-like_sf"/>
</dbReference>
<dbReference type="Gene3D" id="1.10.1220.170">
    <property type="match status" value="1"/>
</dbReference>
<evidence type="ECO:0000313" key="2">
    <source>
        <dbReference type="EMBL" id="CAD7766660.1"/>
    </source>
</evidence>
<protein>
    <submittedName>
        <fullName evidence="2">Uncharacterized protein</fullName>
    </submittedName>
</protein>
<gene>
    <name evidence="2" type="ORF">DNFNHJIP_00058</name>
</gene>
<dbReference type="Proteomes" id="UP000614580">
    <property type="component" value="Unassembled WGS sequence"/>
</dbReference>
<dbReference type="SUPFAM" id="SSF143120">
    <property type="entry name" value="YefM-like"/>
    <property type="match status" value="1"/>
</dbReference>
<organism evidence="2 3">
    <name type="scientific">Candidatus Argoarchaeum ethanivorans</name>
    <dbReference type="NCBI Taxonomy" id="2608793"/>
    <lineage>
        <taxon>Archaea</taxon>
        <taxon>Methanobacteriati</taxon>
        <taxon>Methanobacteriota</taxon>
        <taxon>Stenosarchaea group</taxon>
        <taxon>Methanomicrobia</taxon>
        <taxon>Methanosarcinales</taxon>
        <taxon>Methanosarcinales incertae sedis</taxon>
        <taxon>GOM Arc I cluster</taxon>
        <taxon>Candidatus Argoarchaeum</taxon>
    </lineage>
</organism>